<evidence type="ECO:0000256" key="2">
    <source>
        <dbReference type="ARBA" id="ARBA00012727"/>
    </source>
</evidence>
<dbReference type="GO" id="GO:0005524">
    <property type="term" value="F:ATP binding"/>
    <property type="evidence" value="ECO:0007669"/>
    <property type="project" value="InterPro"/>
</dbReference>
<dbReference type="SUPFAM" id="SSF56091">
    <property type="entry name" value="DNA ligase/mRNA capping enzyme, catalytic domain"/>
    <property type="match status" value="1"/>
</dbReference>
<dbReference type="PANTHER" id="PTHR45674:SF4">
    <property type="entry name" value="DNA LIGASE 1"/>
    <property type="match status" value="1"/>
</dbReference>
<dbReference type="InterPro" id="IPR050191">
    <property type="entry name" value="ATP-dep_DNA_ligase"/>
</dbReference>
<evidence type="ECO:0000313" key="8">
    <source>
        <dbReference type="Proteomes" id="UP000637578"/>
    </source>
</evidence>
<dbReference type="InterPro" id="IPR012310">
    <property type="entry name" value="DNA_ligase_ATP-dep_cent"/>
</dbReference>
<dbReference type="Pfam" id="PF13298">
    <property type="entry name" value="LigD_N"/>
    <property type="match status" value="1"/>
</dbReference>
<dbReference type="GO" id="GO:0006281">
    <property type="term" value="P:DNA repair"/>
    <property type="evidence" value="ECO:0007669"/>
    <property type="project" value="InterPro"/>
</dbReference>
<feature type="domain" description="ATP-dependent DNA ligase family profile" evidence="6">
    <location>
        <begin position="278"/>
        <end position="394"/>
    </location>
</feature>
<comment type="catalytic activity">
    <reaction evidence="4">
        <text>ATP + (deoxyribonucleotide)n-3'-hydroxyl + 5'-phospho-(deoxyribonucleotide)m = (deoxyribonucleotide)n+m + AMP + diphosphate.</text>
        <dbReference type="EC" id="6.5.1.1"/>
    </reaction>
</comment>
<dbReference type="PANTHER" id="PTHR45674">
    <property type="entry name" value="DNA LIGASE 1/3 FAMILY MEMBER"/>
    <property type="match status" value="1"/>
</dbReference>
<feature type="region of interest" description="Disordered" evidence="5">
    <location>
        <begin position="1"/>
        <end position="27"/>
    </location>
</feature>
<comment type="similarity">
    <text evidence="1">Belongs to the ATP-dependent DNA ligase family.</text>
</comment>
<dbReference type="Gene3D" id="3.30.470.30">
    <property type="entry name" value="DNA ligase/mRNA capping enzyme"/>
    <property type="match status" value="1"/>
</dbReference>
<dbReference type="NCBIfam" id="TIGR02779">
    <property type="entry name" value="NHEJ_ligase_lig"/>
    <property type="match status" value="1"/>
</dbReference>
<dbReference type="NCBIfam" id="TIGR02777">
    <property type="entry name" value="LigD_PE_dom"/>
    <property type="match status" value="1"/>
</dbReference>
<dbReference type="EC" id="6.5.1.1" evidence="2"/>
<feature type="region of interest" description="Disordered" evidence="5">
    <location>
        <begin position="142"/>
        <end position="169"/>
    </location>
</feature>
<proteinExistence type="inferred from homology"/>
<dbReference type="Pfam" id="PF01068">
    <property type="entry name" value="DNA_ligase_A_M"/>
    <property type="match status" value="1"/>
</dbReference>
<evidence type="ECO:0000256" key="1">
    <source>
        <dbReference type="ARBA" id="ARBA00007572"/>
    </source>
</evidence>
<reference evidence="7" key="1">
    <citation type="journal article" date="2014" name="Int. J. Syst. Evol. Microbiol.">
        <title>Complete genome sequence of Corynebacterium casei LMG S-19264T (=DSM 44701T), isolated from a smear-ripened cheese.</title>
        <authorList>
            <consortium name="US DOE Joint Genome Institute (JGI-PGF)"/>
            <person name="Walter F."/>
            <person name="Albersmeier A."/>
            <person name="Kalinowski J."/>
            <person name="Ruckert C."/>
        </authorList>
    </citation>
    <scope>NUCLEOTIDE SEQUENCE</scope>
    <source>
        <strain evidence="7">CGMCC 4.5737</strain>
    </source>
</reference>
<dbReference type="PROSITE" id="PS50160">
    <property type="entry name" value="DNA_LIGASE_A3"/>
    <property type="match status" value="1"/>
</dbReference>
<dbReference type="AlphaFoldDB" id="A0A8J3CJM1"/>
<dbReference type="RefSeq" id="WP_189061507.1">
    <property type="nucleotide sequence ID" value="NZ_BMMK01000042.1"/>
</dbReference>
<dbReference type="CDD" id="cd07906">
    <property type="entry name" value="Adenylation_DNA_ligase_LigD_LigC"/>
    <property type="match status" value="1"/>
</dbReference>
<dbReference type="Gene3D" id="2.40.50.140">
    <property type="entry name" value="Nucleic acid-binding proteins"/>
    <property type="match status" value="1"/>
</dbReference>
<sequence>MPDPLAEYRRKRRPRRTPEPAGDAVRPGRDELFVIQEHHARRLHWDVRLERGGVLVSWAVPKGLPPEPGTVRLAVHTEDHPLEYADFDGEIPAGEYGAGTVTIWDRGRYETVKWSTDEVSVVLHGDRVRGRYVFFRRHRGRGGNSDSDEWLVRRSDPPQQPDWEPLPESLAPMLASAGGLPPAERDAEWAYEFKWDGVRALVRVEGGRVTVFSRKGNDVTRSYPELRALGEAMGSTQAMLDGEIVALVGGRPNFAALQRRMHVGSEASARRLAETQPVTYLVFDLLHLQGRSLLALPYTERRRQLEGLGLAGPRWQTPRYFAGGGAAVLHASREQGLEGVMAKRLSSPYQAGRRSREWVKVAHLRAQEVVIGGWRPGQGRRAGAIGSLLCGVPAEGGLRFVGLVGTGFTEQALAELGSRLSRLERRRCPFVAVPREVARQARWVSPTLVGEVVFREWTRDGRMRGPSWRGLRPDKSAGEVGLDAG</sequence>
<keyword evidence="8" id="KW-1185">Reference proteome</keyword>
<dbReference type="GO" id="GO:0003910">
    <property type="term" value="F:DNA ligase (ATP) activity"/>
    <property type="evidence" value="ECO:0007669"/>
    <property type="project" value="UniProtKB-EC"/>
</dbReference>
<evidence type="ECO:0000256" key="4">
    <source>
        <dbReference type="ARBA" id="ARBA00034003"/>
    </source>
</evidence>
<dbReference type="InterPro" id="IPR016059">
    <property type="entry name" value="DNA_ligase_ATP-dep_CS"/>
</dbReference>
<name>A0A8J3CJM1_9PSEU</name>
<keyword evidence="3" id="KW-0436">Ligase</keyword>
<gene>
    <name evidence="7" type="ORF">GCM10012275_56920</name>
</gene>
<dbReference type="Proteomes" id="UP000637578">
    <property type="component" value="Unassembled WGS sequence"/>
</dbReference>
<dbReference type="SUPFAM" id="SSF50249">
    <property type="entry name" value="Nucleic acid-binding proteins"/>
    <property type="match status" value="1"/>
</dbReference>
<dbReference type="InterPro" id="IPR014146">
    <property type="entry name" value="LigD_ligase_dom"/>
</dbReference>
<dbReference type="Pfam" id="PF04679">
    <property type="entry name" value="DNA_ligase_A_C"/>
    <property type="match status" value="1"/>
</dbReference>
<comment type="caution">
    <text evidence="7">The sequence shown here is derived from an EMBL/GenBank/DDBJ whole genome shotgun (WGS) entry which is preliminary data.</text>
</comment>
<dbReference type="PROSITE" id="PS00697">
    <property type="entry name" value="DNA_LIGASE_A1"/>
    <property type="match status" value="1"/>
</dbReference>
<accession>A0A8J3CJM1</accession>
<evidence type="ECO:0000313" key="7">
    <source>
        <dbReference type="EMBL" id="GGM78896.1"/>
    </source>
</evidence>
<protein>
    <recommendedName>
        <fullName evidence="2">DNA ligase (ATP)</fullName>
        <ecNumber evidence="2">6.5.1.1</ecNumber>
    </recommendedName>
</protein>
<dbReference type="CDD" id="cd07971">
    <property type="entry name" value="OBF_DNA_ligase_LigD"/>
    <property type="match status" value="1"/>
</dbReference>
<evidence type="ECO:0000256" key="5">
    <source>
        <dbReference type="SAM" id="MobiDB-lite"/>
    </source>
</evidence>
<dbReference type="Gene3D" id="3.30.1490.70">
    <property type="match status" value="1"/>
</dbReference>
<dbReference type="EMBL" id="BMMK01000042">
    <property type="protein sequence ID" value="GGM78896.1"/>
    <property type="molecule type" value="Genomic_DNA"/>
</dbReference>
<evidence type="ECO:0000259" key="6">
    <source>
        <dbReference type="PROSITE" id="PS50160"/>
    </source>
</evidence>
<dbReference type="InterPro" id="IPR012309">
    <property type="entry name" value="DNA_ligase_ATP-dep_C"/>
</dbReference>
<reference evidence="7" key="2">
    <citation type="submission" date="2020-09" db="EMBL/GenBank/DDBJ databases">
        <authorList>
            <person name="Sun Q."/>
            <person name="Zhou Y."/>
        </authorList>
    </citation>
    <scope>NUCLEOTIDE SEQUENCE</scope>
    <source>
        <strain evidence="7">CGMCC 4.5737</strain>
    </source>
</reference>
<evidence type="ECO:0000256" key="3">
    <source>
        <dbReference type="ARBA" id="ARBA00022598"/>
    </source>
</evidence>
<feature type="region of interest" description="Disordered" evidence="5">
    <location>
        <begin position="465"/>
        <end position="485"/>
    </location>
</feature>
<dbReference type="GO" id="GO:0006310">
    <property type="term" value="P:DNA recombination"/>
    <property type="evidence" value="ECO:0007669"/>
    <property type="project" value="InterPro"/>
</dbReference>
<organism evidence="7 8">
    <name type="scientific">Longimycelium tulufanense</name>
    <dbReference type="NCBI Taxonomy" id="907463"/>
    <lineage>
        <taxon>Bacteria</taxon>
        <taxon>Bacillati</taxon>
        <taxon>Actinomycetota</taxon>
        <taxon>Actinomycetes</taxon>
        <taxon>Pseudonocardiales</taxon>
        <taxon>Pseudonocardiaceae</taxon>
        <taxon>Longimycelium</taxon>
    </lineage>
</organism>
<dbReference type="InterPro" id="IPR012340">
    <property type="entry name" value="NA-bd_OB-fold"/>
</dbReference>
<dbReference type="InterPro" id="IPR014144">
    <property type="entry name" value="LigD_PE_domain"/>
</dbReference>